<evidence type="ECO:0000256" key="6">
    <source>
        <dbReference type="ARBA" id="ARBA00022723"/>
    </source>
</evidence>
<dbReference type="InterPro" id="IPR027417">
    <property type="entry name" value="P-loop_NTPase"/>
</dbReference>
<evidence type="ECO:0000256" key="4">
    <source>
        <dbReference type="ARBA" id="ARBA00022490"/>
    </source>
</evidence>
<organism evidence="11 12">
    <name type="scientific">Halothiobacillus neapolitanus (strain ATCC 23641 / DSM 15147 / CIP 104769 / NCIMB 8539 / c2)</name>
    <name type="common">Thiobacillus neapolitanus</name>
    <dbReference type="NCBI Taxonomy" id="555778"/>
    <lineage>
        <taxon>Bacteria</taxon>
        <taxon>Pseudomonadati</taxon>
        <taxon>Pseudomonadota</taxon>
        <taxon>Gammaproteobacteria</taxon>
        <taxon>Chromatiales</taxon>
        <taxon>Halothiobacillaceae</taxon>
        <taxon>Halothiobacillus</taxon>
    </lineage>
</organism>
<accession>D0KVL0</accession>
<comment type="subcellular location">
    <subcellularLocation>
        <location evidence="1">Cytoplasm</location>
    </subcellularLocation>
</comment>
<dbReference type="RefSeq" id="WP_012824872.1">
    <property type="nucleotide sequence ID" value="NC_013422.1"/>
</dbReference>
<dbReference type="STRING" id="555778.Hneap_2018"/>
<dbReference type="GO" id="GO:0002949">
    <property type="term" value="P:tRNA threonylcarbamoyladenosine modification"/>
    <property type="evidence" value="ECO:0007669"/>
    <property type="project" value="InterPro"/>
</dbReference>
<comment type="similarity">
    <text evidence="2">Belongs to the TsaE family.</text>
</comment>
<dbReference type="AlphaFoldDB" id="D0KVL0"/>
<evidence type="ECO:0000313" key="12">
    <source>
        <dbReference type="Proteomes" id="UP000009102"/>
    </source>
</evidence>
<keyword evidence="6" id="KW-0479">Metal-binding</keyword>
<dbReference type="KEGG" id="hna:Hneap_2018"/>
<proteinExistence type="inferred from homology"/>
<evidence type="ECO:0000256" key="3">
    <source>
        <dbReference type="ARBA" id="ARBA00019010"/>
    </source>
</evidence>
<dbReference type="GO" id="GO:0046872">
    <property type="term" value="F:metal ion binding"/>
    <property type="evidence" value="ECO:0007669"/>
    <property type="project" value="UniProtKB-KW"/>
</dbReference>
<keyword evidence="8" id="KW-0067">ATP-binding</keyword>
<dbReference type="OrthoDB" id="9800307at2"/>
<evidence type="ECO:0000256" key="7">
    <source>
        <dbReference type="ARBA" id="ARBA00022741"/>
    </source>
</evidence>
<dbReference type="Proteomes" id="UP000009102">
    <property type="component" value="Chromosome"/>
</dbReference>
<dbReference type="Pfam" id="PF02367">
    <property type="entry name" value="TsaE"/>
    <property type="match status" value="1"/>
</dbReference>
<keyword evidence="9" id="KW-0460">Magnesium</keyword>
<keyword evidence="5" id="KW-0819">tRNA processing</keyword>
<gene>
    <name evidence="11" type="ordered locus">Hneap_2018</name>
</gene>
<dbReference type="PANTHER" id="PTHR33540">
    <property type="entry name" value="TRNA THREONYLCARBAMOYLADENOSINE BIOSYNTHESIS PROTEIN TSAE"/>
    <property type="match status" value="1"/>
</dbReference>
<sequence length="175" mass="19189">MSEIKPDSQNASAADFYAANLDESAVTALAAALADTAPLTGLVFLQGHLGAGKTTFSRAFLRQMGVTGPVRSPTYTLIEPYDIAMADLPARRVLHLDLYRLAVPEELDDLGLRDEFEQALLLIEWPERGAGELPAADLLIQLETVEQSPVQRTVRLHANTPEGIHWLSACRNRIR</sequence>
<protein>
    <recommendedName>
        <fullName evidence="3">tRNA threonylcarbamoyladenosine biosynthesis protein TsaE</fullName>
    </recommendedName>
    <alternativeName>
        <fullName evidence="10">t(6)A37 threonylcarbamoyladenosine biosynthesis protein TsaE</fullName>
    </alternativeName>
</protein>
<dbReference type="GO" id="GO:0005737">
    <property type="term" value="C:cytoplasm"/>
    <property type="evidence" value="ECO:0007669"/>
    <property type="project" value="UniProtKB-SubCell"/>
</dbReference>
<dbReference type="GO" id="GO:0005524">
    <property type="term" value="F:ATP binding"/>
    <property type="evidence" value="ECO:0007669"/>
    <property type="project" value="UniProtKB-KW"/>
</dbReference>
<evidence type="ECO:0000256" key="2">
    <source>
        <dbReference type="ARBA" id="ARBA00007599"/>
    </source>
</evidence>
<evidence type="ECO:0000256" key="8">
    <source>
        <dbReference type="ARBA" id="ARBA00022840"/>
    </source>
</evidence>
<dbReference type="SUPFAM" id="SSF52540">
    <property type="entry name" value="P-loop containing nucleoside triphosphate hydrolases"/>
    <property type="match status" value="1"/>
</dbReference>
<dbReference type="NCBIfam" id="TIGR00150">
    <property type="entry name" value="T6A_YjeE"/>
    <property type="match status" value="1"/>
</dbReference>
<reference evidence="11 12" key="1">
    <citation type="submission" date="2009-10" db="EMBL/GenBank/DDBJ databases">
        <title>Complete sequence of Halothiobacillus neapolitanus c2.</title>
        <authorList>
            <consortium name="US DOE Joint Genome Institute"/>
            <person name="Lucas S."/>
            <person name="Copeland A."/>
            <person name="Lapidus A."/>
            <person name="Glavina del Rio T."/>
            <person name="Tice H."/>
            <person name="Bruce D."/>
            <person name="Goodwin L."/>
            <person name="Pitluck S."/>
            <person name="Davenport K."/>
            <person name="Brettin T."/>
            <person name="Detter J.C."/>
            <person name="Han C."/>
            <person name="Tapia R."/>
            <person name="Larimer F."/>
            <person name="Land M."/>
            <person name="Hauser L."/>
            <person name="Kyrpides N."/>
            <person name="Mikhailova N."/>
            <person name="Kerfeld C."/>
            <person name="Cannon G."/>
            <person name="Heinhort S."/>
        </authorList>
    </citation>
    <scope>NUCLEOTIDE SEQUENCE [LARGE SCALE GENOMIC DNA]</scope>
    <source>
        <strain evidence="12">ATCC 23641 / c2</strain>
    </source>
</reference>
<dbReference type="InterPro" id="IPR003442">
    <property type="entry name" value="T6A_TsaE"/>
</dbReference>
<dbReference type="eggNOG" id="COG0802">
    <property type="taxonomic scope" value="Bacteria"/>
</dbReference>
<keyword evidence="12" id="KW-1185">Reference proteome</keyword>
<keyword evidence="7" id="KW-0547">Nucleotide-binding</keyword>
<dbReference type="PANTHER" id="PTHR33540:SF2">
    <property type="entry name" value="TRNA THREONYLCARBAMOYLADENOSINE BIOSYNTHESIS PROTEIN TSAE"/>
    <property type="match status" value="1"/>
</dbReference>
<evidence type="ECO:0000256" key="10">
    <source>
        <dbReference type="ARBA" id="ARBA00032441"/>
    </source>
</evidence>
<evidence type="ECO:0000256" key="5">
    <source>
        <dbReference type="ARBA" id="ARBA00022694"/>
    </source>
</evidence>
<name>D0KVL0_HALNC</name>
<dbReference type="HOGENOM" id="CLU_087829_2_1_6"/>
<evidence type="ECO:0000256" key="1">
    <source>
        <dbReference type="ARBA" id="ARBA00004496"/>
    </source>
</evidence>
<keyword evidence="4" id="KW-0963">Cytoplasm</keyword>
<dbReference type="EMBL" id="CP001801">
    <property type="protein sequence ID" value="ACX96840.1"/>
    <property type="molecule type" value="Genomic_DNA"/>
</dbReference>
<evidence type="ECO:0000256" key="9">
    <source>
        <dbReference type="ARBA" id="ARBA00022842"/>
    </source>
</evidence>
<dbReference type="Gene3D" id="3.40.50.300">
    <property type="entry name" value="P-loop containing nucleotide triphosphate hydrolases"/>
    <property type="match status" value="1"/>
</dbReference>
<evidence type="ECO:0000313" key="11">
    <source>
        <dbReference type="EMBL" id="ACX96840.1"/>
    </source>
</evidence>